<feature type="region of interest" description="Disordered" evidence="1">
    <location>
        <begin position="86"/>
        <end position="167"/>
    </location>
</feature>
<feature type="compositionally biased region" description="Basic and acidic residues" evidence="1">
    <location>
        <begin position="131"/>
        <end position="147"/>
    </location>
</feature>
<dbReference type="OrthoDB" id="1431247at2759"/>
<dbReference type="EMBL" id="QJKJ01000626">
    <property type="protein sequence ID" value="RDY11534.1"/>
    <property type="molecule type" value="Genomic_DNA"/>
</dbReference>
<dbReference type="Proteomes" id="UP000257109">
    <property type="component" value="Unassembled WGS sequence"/>
</dbReference>
<comment type="caution">
    <text evidence="3">The sequence shown here is derived from an EMBL/GenBank/DDBJ whole genome shotgun (WGS) entry which is preliminary data.</text>
</comment>
<protein>
    <submittedName>
        <fullName evidence="3">Protein RESTRICTED TEV MOVEMENT 2</fullName>
    </submittedName>
</protein>
<keyword evidence="2" id="KW-0472">Membrane</keyword>
<gene>
    <name evidence="3" type="primary">RTM2</name>
    <name evidence="3" type="ORF">CR513_03803</name>
</gene>
<keyword evidence="4" id="KW-1185">Reference proteome</keyword>
<evidence type="ECO:0000313" key="3">
    <source>
        <dbReference type="EMBL" id="RDY11534.1"/>
    </source>
</evidence>
<organism evidence="3 4">
    <name type="scientific">Mucuna pruriens</name>
    <name type="common">Velvet bean</name>
    <name type="synonym">Dolichos pruriens</name>
    <dbReference type="NCBI Taxonomy" id="157652"/>
    <lineage>
        <taxon>Eukaryota</taxon>
        <taxon>Viridiplantae</taxon>
        <taxon>Streptophyta</taxon>
        <taxon>Embryophyta</taxon>
        <taxon>Tracheophyta</taxon>
        <taxon>Spermatophyta</taxon>
        <taxon>Magnoliopsida</taxon>
        <taxon>eudicotyledons</taxon>
        <taxon>Gunneridae</taxon>
        <taxon>Pentapetalae</taxon>
        <taxon>rosids</taxon>
        <taxon>fabids</taxon>
        <taxon>Fabales</taxon>
        <taxon>Fabaceae</taxon>
        <taxon>Papilionoideae</taxon>
        <taxon>50 kb inversion clade</taxon>
        <taxon>NPAAA clade</taxon>
        <taxon>indigoferoid/millettioid clade</taxon>
        <taxon>Phaseoleae</taxon>
        <taxon>Mucuna</taxon>
    </lineage>
</organism>
<reference evidence="3" key="1">
    <citation type="submission" date="2018-05" db="EMBL/GenBank/DDBJ databases">
        <title>Draft genome of Mucuna pruriens seed.</title>
        <authorList>
            <person name="Nnadi N.E."/>
            <person name="Vos R."/>
            <person name="Hasami M.H."/>
            <person name="Devisetty U.K."/>
            <person name="Aguiy J.C."/>
        </authorList>
    </citation>
    <scope>NUCLEOTIDE SEQUENCE [LARGE SCALE GENOMIC DNA]</scope>
    <source>
        <strain evidence="3">JCA_2017</strain>
    </source>
</reference>
<feature type="compositionally biased region" description="Polar residues" evidence="1">
    <location>
        <begin position="86"/>
        <end position="99"/>
    </location>
</feature>
<feature type="transmembrane region" description="Helical" evidence="2">
    <location>
        <begin position="233"/>
        <end position="252"/>
    </location>
</feature>
<evidence type="ECO:0000256" key="1">
    <source>
        <dbReference type="SAM" id="MobiDB-lite"/>
    </source>
</evidence>
<evidence type="ECO:0000256" key="2">
    <source>
        <dbReference type="SAM" id="Phobius"/>
    </source>
</evidence>
<keyword evidence="2" id="KW-1133">Transmembrane helix</keyword>
<keyword evidence="2" id="KW-0812">Transmembrane</keyword>
<proteinExistence type="predicted"/>
<sequence length="256" mass="28382">MTLKKKNCLIAPLHSYAEDDIGAQFEYDNRRVRVFGGRPLGDNRSIRFNIAYAVPWNCDVNNLKGIFQGEIYSVIMPKVTLYSEVSDQNSPKNSTVESQKQVDETLTLPKATSDDSMPQKGEEGVSQDAKNQTEERFEKGEKKRVDREESENASASGKPLPQEGKKELPVIDEKSFMTKSGENGVGEGKENVKVNSELGDIGSTQRKGIKEVAAYASHAVTSLVNSFNEEEKMLLYTTATVLVLALGVYASYRLRS</sequence>
<accession>A0A371I996</accession>
<evidence type="ECO:0000313" key="4">
    <source>
        <dbReference type="Proteomes" id="UP000257109"/>
    </source>
</evidence>
<dbReference type="AlphaFoldDB" id="A0A371I996"/>
<feature type="non-terminal residue" evidence="3">
    <location>
        <position position="1"/>
    </location>
</feature>
<name>A0A371I996_MUCPR</name>